<dbReference type="InterPro" id="IPR014743">
    <property type="entry name" value="Cl-channel_core"/>
</dbReference>
<feature type="transmembrane region" description="Helical" evidence="6">
    <location>
        <begin position="47"/>
        <end position="65"/>
    </location>
</feature>
<evidence type="ECO:0000256" key="6">
    <source>
        <dbReference type="SAM" id="Phobius"/>
    </source>
</evidence>
<feature type="transmembrane region" description="Helical" evidence="6">
    <location>
        <begin position="202"/>
        <end position="221"/>
    </location>
</feature>
<evidence type="ECO:0000256" key="5">
    <source>
        <dbReference type="ARBA" id="ARBA00023136"/>
    </source>
</evidence>
<protein>
    <recommendedName>
        <fullName evidence="9">Chloride channel protein</fullName>
    </recommendedName>
</protein>
<dbReference type="InterPro" id="IPR050970">
    <property type="entry name" value="Cl_channel_volt-gated"/>
</dbReference>
<accession>A0AA38HK37</accession>
<gene>
    <name evidence="7" type="ORF">Zmor_008876</name>
</gene>
<evidence type="ECO:0000256" key="1">
    <source>
        <dbReference type="ARBA" id="ARBA00004141"/>
    </source>
</evidence>
<feature type="transmembrane region" description="Helical" evidence="6">
    <location>
        <begin position="315"/>
        <end position="338"/>
    </location>
</feature>
<evidence type="ECO:0000256" key="4">
    <source>
        <dbReference type="ARBA" id="ARBA00022989"/>
    </source>
</evidence>
<evidence type="ECO:0008006" key="9">
    <source>
        <dbReference type="Google" id="ProtNLM"/>
    </source>
</evidence>
<dbReference type="AlphaFoldDB" id="A0AA38HK37"/>
<dbReference type="PANTHER" id="PTHR45720:SF10">
    <property type="entry name" value="CHLORIDE CHANNEL PROTEIN 2"/>
    <property type="match status" value="1"/>
</dbReference>
<dbReference type="Pfam" id="PF00654">
    <property type="entry name" value="Voltage_CLC"/>
    <property type="match status" value="1"/>
</dbReference>
<organism evidence="7 8">
    <name type="scientific">Zophobas morio</name>
    <dbReference type="NCBI Taxonomy" id="2755281"/>
    <lineage>
        <taxon>Eukaryota</taxon>
        <taxon>Metazoa</taxon>
        <taxon>Ecdysozoa</taxon>
        <taxon>Arthropoda</taxon>
        <taxon>Hexapoda</taxon>
        <taxon>Insecta</taxon>
        <taxon>Pterygota</taxon>
        <taxon>Neoptera</taxon>
        <taxon>Endopterygota</taxon>
        <taxon>Coleoptera</taxon>
        <taxon>Polyphaga</taxon>
        <taxon>Cucujiformia</taxon>
        <taxon>Tenebrionidae</taxon>
        <taxon>Zophobas</taxon>
    </lineage>
</organism>
<evidence type="ECO:0000256" key="2">
    <source>
        <dbReference type="ARBA" id="ARBA00022692"/>
    </source>
</evidence>
<reference evidence="7" key="1">
    <citation type="journal article" date="2023" name="G3 (Bethesda)">
        <title>Whole genome assemblies of Zophobas morio and Tenebrio molitor.</title>
        <authorList>
            <person name="Kaur S."/>
            <person name="Stinson S.A."/>
            <person name="diCenzo G.C."/>
        </authorList>
    </citation>
    <scope>NUCLEOTIDE SEQUENCE</scope>
    <source>
        <strain evidence="7">QUZm001</strain>
    </source>
</reference>
<evidence type="ECO:0000313" key="7">
    <source>
        <dbReference type="EMBL" id="KAJ3617123.1"/>
    </source>
</evidence>
<sequence>SGIPEVKTILLGSDIKGFLTSRALLATSFGLCLAVGSGLPVGKEGPFVHIACIIAKLLLSLPLYKQFRKNKSFLRDTLSAACAVGVSSTFAAPIGGVLFSIEVTAIYFPVRNYWRGFFAAVSGSIVFRFFAFWFADERTITAVFTTKFDRFPYDAQELLVFLLIGAFSGLFAALFICLHAKVVELPKTLNFFSVKDLKIANFLYSLLIVIVISSLKFPHLLGPYMGLPSKEVIDQLFDEHSLAQQDIWKSPNIFASLFLYFLLHFVFTAFSVSLPFPAGVFVPVFTIGATFGRLVGEIMLALFPNGIHSDEEIGNIIPGGYAVVGAAAFSAAVTHTISTSVVVFELTGQITHIIPVMLAVLIADGLAHALKPSFYESMIKLKKLSYLPSISGFYKGHHKSAGEVMRKVEFYIDENATIKHISYLLQNSSLLDYPLVTSNSLNLIGAPALKVDKELMAELMFSEDDQDYPD</sequence>
<dbReference type="PRINTS" id="PR00762">
    <property type="entry name" value="CLCHANNEL"/>
</dbReference>
<dbReference type="EMBL" id="JALNTZ010002485">
    <property type="protein sequence ID" value="KAJ3617123.1"/>
    <property type="molecule type" value="Genomic_DNA"/>
</dbReference>
<name>A0AA38HK37_9CUCU</name>
<dbReference type="Gene3D" id="1.10.3080.10">
    <property type="entry name" value="Clc chloride channel"/>
    <property type="match status" value="1"/>
</dbReference>
<feature type="non-terminal residue" evidence="7">
    <location>
        <position position="1"/>
    </location>
</feature>
<dbReference type="Proteomes" id="UP001168821">
    <property type="component" value="Unassembled WGS sequence"/>
</dbReference>
<keyword evidence="2 6" id="KW-0812">Transmembrane</keyword>
<feature type="transmembrane region" description="Helical" evidence="6">
    <location>
        <begin position="350"/>
        <end position="370"/>
    </location>
</feature>
<feature type="transmembrane region" description="Helical" evidence="6">
    <location>
        <begin position="77"/>
        <end position="101"/>
    </location>
</feature>
<evidence type="ECO:0000313" key="8">
    <source>
        <dbReference type="Proteomes" id="UP001168821"/>
    </source>
</evidence>
<keyword evidence="4 6" id="KW-1133">Transmembrane helix</keyword>
<feature type="transmembrane region" description="Helical" evidence="6">
    <location>
        <begin position="23"/>
        <end position="41"/>
    </location>
</feature>
<dbReference type="GO" id="GO:0005886">
    <property type="term" value="C:plasma membrane"/>
    <property type="evidence" value="ECO:0007669"/>
    <property type="project" value="TreeGrafter"/>
</dbReference>
<dbReference type="PANTHER" id="PTHR45720">
    <property type="entry name" value="CHLORIDE CHANNEL PROTEIN 2"/>
    <property type="match status" value="1"/>
</dbReference>
<keyword evidence="3" id="KW-0677">Repeat</keyword>
<keyword evidence="8" id="KW-1185">Reference proteome</keyword>
<comment type="subcellular location">
    <subcellularLocation>
        <location evidence="1">Membrane</location>
        <topology evidence="1">Multi-pass membrane protein</topology>
    </subcellularLocation>
</comment>
<comment type="caution">
    <text evidence="7">The sequence shown here is derived from an EMBL/GenBank/DDBJ whole genome shotgun (WGS) entry which is preliminary data.</text>
</comment>
<evidence type="ECO:0000256" key="3">
    <source>
        <dbReference type="ARBA" id="ARBA00022737"/>
    </source>
</evidence>
<feature type="transmembrane region" description="Helical" evidence="6">
    <location>
        <begin position="280"/>
        <end position="303"/>
    </location>
</feature>
<dbReference type="InterPro" id="IPR001807">
    <property type="entry name" value="ClC"/>
</dbReference>
<keyword evidence="5 6" id="KW-0472">Membrane</keyword>
<feature type="transmembrane region" description="Helical" evidence="6">
    <location>
        <begin position="113"/>
        <end position="135"/>
    </location>
</feature>
<feature type="transmembrane region" description="Helical" evidence="6">
    <location>
        <begin position="158"/>
        <end position="182"/>
    </location>
</feature>
<dbReference type="SUPFAM" id="SSF81340">
    <property type="entry name" value="Clc chloride channel"/>
    <property type="match status" value="1"/>
</dbReference>
<feature type="transmembrane region" description="Helical" evidence="6">
    <location>
        <begin position="253"/>
        <end position="274"/>
    </location>
</feature>
<dbReference type="GO" id="GO:0005247">
    <property type="term" value="F:voltage-gated chloride channel activity"/>
    <property type="evidence" value="ECO:0007669"/>
    <property type="project" value="TreeGrafter"/>
</dbReference>
<proteinExistence type="predicted"/>